<name>A0A7S1UYP9_9STRA</name>
<evidence type="ECO:0000256" key="1">
    <source>
        <dbReference type="SAM" id="MobiDB-lite"/>
    </source>
</evidence>
<dbReference type="Gene3D" id="3.40.1000.50">
    <property type="entry name" value="Repressor of RNA polymerase III transcription Maf1"/>
    <property type="match status" value="1"/>
</dbReference>
<proteinExistence type="predicted"/>
<dbReference type="Pfam" id="PF09174">
    <property type="entry name" value="Maf1"/>
    <property type="match status" value="1"/>
</dbReference>
<dbReference type="GO" id="GO:0000994">
    <property type="term" value="F:RNA polymerase III core binding"/>
    <property type="evidence" value="ECO:0007669"/>
    <property type="project" value="TreeGrafter"/>
</dbReference>
<protein>
    <recommendedName>
        <fullName evidence="3">Repressor of RNA polymerase III transcription</fullName>
    </recommendedName>
</protein>
<evidence type="ECO:0008006" key="3">
    <source>
        <dbReference type="Google" id="ProtNLM"/>
    </source>
</evidence>
<dbReference type="InterPro" id="IPR038564">
    <property type="entry name" value="Maf1_sf"/>
</dbReference>
<dbReference type="InterPro" id="IPR015257">
    <property type="entry name" value="Maf1"/>
</dbReference>
<gene>
    <name evidence="2" type="ORF">GOCE00092_LOCUS9584</name>
</gene>
<feature type="region of interest" description="Disordered" evidence="1">
    <location>
        <begin position="77"/>
        <end position="117"/>
    </location>
</feature>
<sequence length="324" mass="36190">MKFLQDDGLQQLTAALTHAAPSQSRRVDGRLEAFTMKRTSTEKREAHRLGERFVTELSQQEDDAAAEAMKRQRAHSVGDVDLLLSDQTEAQRPTKRPRSSSLDSNATSGSRNSIRVPAPVPLYADSTSALGDMVDLGARRLFTDLILTLNACFPDYDFGNVRPAHFRKWSMKDAMKRVNGCLSELSLQNPHLIHQLWAALDQCMPLRDTEVIELTGMDHPPEFWAALLTDTTQDDSTTADEDSSASSITPLWSFNYFFVNRPMKRVVLFSCVETMVHPDLVDETEEEAEFQVQTYKFSTSSAGKLNFDMDPASGESFPIMGSGI</sequence>
<feature type="compositionally biased region" description="Polar residues" evidence="1">
    <location>
        <begin position="99"/>
        <end position="113"/>
    </location>
</feature>
<dbReference type="EMBL" id="HBGK01019008">
    <property type="protein sequence ID" value="CAD9280674.1"/>
    <property type="molecule type" value="Transcribed_RNA"/>
</dbReference>
<reference evidence="2" key="1">
    <citation type="submission" date="2021-01" db="EMBL/GenBank/DDBJ databases">
        <authorList>
            <person name="Corre E."/>
            <person name="Pelletier E."/>
            <person name="Niang G."/>
            <person name="Scheremetjew M."/>
            <person name="Finn R."/>
            <person name="Kale V."/>
            <person name="Holt S."/>
            <person name="Cochrane G."/>
            <person name="Meng A."/>
            <person name="Brown T."/>
            <person name="Cohen L."/>
        </authorList>
    </citation>
    <scope>NUCLEOTIDE SEQUENCE</scope>
    <source>
        <strain evidence="2">CCMP 410</strain>
    </source>
</reference>
<accession>A0A7S1UYP9</accession>
<evidence type="ECO:0000313" key="2">
    <source>
        <dbReference type="EMBL" id="CAD9280674.1"/>
    </source>
</evidence>
<dbReference type="PANTHER" id="PTHR22504">
    <property type="entry name" value="REPRESSOR OF RNA POLYMERASE III TRANSCRIPTION MAF1"/>
    <property type="match status" value="1"/>
</dbReference>
<dbReference type="GO" id="GO:0016480">
    <property type="term" value="P:negative regulation of transcription by RNA polymerase III"/>
    <property type="evidence" value="ECO:0007669"/>
    <property type="project" value="InterPro"/>
</dbReference>
<dbReference type="GO" id="GO:0005634">
    <property type="term" value="C:nucleus"/>
    <property type="evidence" value="ECO:0007669"/>
    <property type="project" value="TreeGrafter"/>
</dbReference>
<organism evidence="2">
    <name type="scientific">Grammatophora oceanica</name>
    <dbReference type="NCBI Taxonomy" id="210454"/>
    <lineage>
        <taxon>Eukaryota</taxon>
        <taxon>Sar</taxon>
        <taxon>Stramenopiles</taxon>
        <taxon>Ochrophyta</taxon>
        <taxon>Bacillariophyta</taxon>
        <taxon>Fragilariophyceae</taxon>
        <taxon>Fragilariophycidae</taxon>
        <taxon>Rhabdonematales</taxon>
        <taxon>Grammatophoraceae</taxon>
        <taxon>Grammatophora</taxon>
    </lineage>
</organism>
<dbReference type="PANTHER" id="PTHR22504:SF0">
    <property type="entry name" value="REPRESSOR OF RNA POLYMERASE III TRANSCRIPTION MAF1 HOMOLOG"/>
    <property type="match status" value="1"/>
</dbReference>
<dbReference type="AlphaFoldDB" id="A0A7S1UYP9"/>